<keyword evidence="3" id="KW-1185">Reference proteome</keyword>
<feature type="compositionally biased region" description="Basic and acidic residues" evidence="1">
    <location>
        <begin position="244"/>
        <end position="256"/>
    </location>
</feature>
<proteinExistence type="predicted"/>
<gene>
    <name evidence="2" type="ORF">BGW38_001317</name>
</gene>
<protein>
    <submittedName>
        <fullName evidence="2">Uncharacterized protein</fullName>
    </submittedName>
</protein>
<feature type="compositionally biased region" description="Polar residues" evidence="1">
    <location>
        <begin position="338"/>
        <end position="365"/>
    </location>
</feature>
<dbReference type="Proteomes" id="UP000780801">
    <property type="component" value="Unassembled WGS sequence"/>
</dbReference>
<dbReference type="Gene3D" id="3.80.10.10">
    <property type="entry name" value="Ribonuclease Inhibitor"/>
    <property type="match status" value="1"/>
</dbReference>
<dbReference type="SUPFAM" id="SSF52047">
    <property type="entry name" value="RNI-like"/>
    <property type="match status" value="1"/>
</dbReference>
<feature type="compositionally biased region" description="Pro residues" evidence="1">
    <location>
        <begin position="261"/>
        <end position="274"/>
    </location>
</feature>
<dbReference type="EMBL" id="JAABOA010000141">
    <property type="protein sequence ID" value="KAF9585660.1"/>
    <property type="molecule type" value="Genomic_DNA"/>
</dbReference>
<comment type="caution">
    <text evidence="2">The sequence shown here is derived from an EMBL/GenBank/DDBJ whole genome shotgun (WGS) entry which is preliminary data.</text>
</comment>
<name>A0A9P6G1I5_9FUNG</name>
<accession>A0A9P6G1I5</accession>
<dbReference type="AlphaFoldDB" id="A0A9P6G1I5"/>
<evidence type="ECO:0000313" key="2">
    <source>
        <dbReference type="EMBL" id="KAF9585660.1"/>
    </source>
</evidence>
<feature type="non-terminal residue" evidence="2">
    <location>
        <position position="1"/>
    </location>
</feature>
<feature type="region of interest" description="Disordered" evidence="1">
    <location>
        <begin position="244"/>
        <end position="275"/>
    </location>
</feature>
<reference evidence="2" key="1">
    <citation type="journal article" date="2020" name="Fungal Divers.">
        <title>Resolving the Mortierellaceae phylogeny through synthesis of multi-gene phylogenetics and phylogenomics.</title>
        <authorList>
            <person name="Vandepol N."/>
            <person name="Liber J."/>
            <person name="Desiro A."/>
            <person name="Na H."/>
            <person name="Kennedy M."/>
            <person name="Barry K."/>
            <person name="Grigoriev I.V."/>
            <person name="Miller A.N."/>
            <person name="O'Donnell K."/>
            <person name="Stajich J.E."/>
            <person name="Bonito G."/>
        </authorList>
    </citation>
    <scope>NUCLEOTIDE SEQUENCE</scope>
    <source>
        <strain evidence="2">KOD1015</strain>
    </source>
</reference>
<organism evidence="2 3">
    <name type="scientific">Lunasporangiospora selenospora</name>
    <dbReference type="NCBI Taxonomy" id="979761"/>
    <lineage>
        <taxon>Eukaryota</taxon>
        <taxon>Fungi</taxon>
        <taxon>Fungi incertae sedis</taxon>
        <taxon>Mucoromycota</taxon>
        <taxon>Mortierellomycotina</taxon>
        <taxon>Mortierellomycetes</taxon>
        <taxon>Mortierellales</taxon>
        <taxon>Mortierellaceae</taxon>
        <taxon>Lunasporangiospora</taxon>
    </lineage>
</organism>
<dbReference type="PANTHER" id="PTHR38926">
    <property type="entry name" value="F-BOX DOMAIN CONTAINING PROTEIN, EXPRESSED"/>
    <property type="match status" value="1"/>
</dbReference>
<sequence>RIRFRVPQDFVRQGDLVHRLDLYLGNIPRLHQNHIRRCCPNLRQVRLHFQHLNEDTFMSLFEPRYGLHTERTCCKSRSYPAIPAHILKPMDTVIAAGLLSPLPPPSPMTINGFVSNSIQTLEVFGAVFTVVPKVFPWLSYVGRHGQLLGLERLVLGGDGPTGVSGTTKGSRDDAILQRMIKVEDVIQSLRTFPKLRELDCGTLPIGDLQEFESRRTVDPMQQEETLALPNSLFKYKRDTADNDKKTLFGNDEDVKMDAPSQPAPLEPQPQPPPSLQLRRLEIYPWSSKVLETFLEQTPHLEHLTIRKLAEPEHQILSVIHHTCPGRLISFKYFGDSTGQTRSNRRTTGQRPVNHNPTQNTAQSQLVYGGEGSNSRGDCKSNIGWHEFFLGYKHLEYITLEQAKITDPVVEAIAATCFQALRRLSLSFQTNVSSKSLRAIVQACTQLEELHCITDSISGDLFESSSSSNGVYCRDHGNSIVYRPAMDCSGIDNSNDDDDKDEEGEAFVPWECAGSLRALRLTGVKLRWNSQEQQQDDNVSFRKQIQAMPQLETLSIKGSGFNISSLLDRREIRAAAASNTVAKAHKATASRLWKRSFSQQDYSQTIADNQRQAEILDRMLCLPDQGVFEHRYLEDISMPQFGPGDETISLQQLQLLLRKMPNVEYINFSDSYEDDARDWLRRHRPYLDMGIVVWS</sequence>
<dbReference type="PANTHER" id="PTHR38926:SF5">
    <property type="entry name" value="F-BOX AND LEUCINE-RICH REPEAT PROTEIN 6"/>
    <property type="match status" value="1"/>
</dbReference>
<evidence type="ECO:0000313" key="3">
    <source>
        <dbReference type="Proteomes" id="UP000780801"/>
    </source>
</evidence>
<dbReference type="InterPro" id="IPR032675">
    <property type="entry name" value="LRR_dom_sf"/>
</dbReference>
<feature type="region of interest" description="Disordered" evidence="1">
    <location>
        <begin position="338"/>
        <end position="375"/>
    </location>
</feature>
<evidence type="ECO:0000256" key="1">
    <source>
        <dbReference type="SAM" id="MobiDB-lite"/>
    </source>
</evidence>
<dbReference type="OrthoDB" id="550575at2759"/>